<comment type="caution">
    <text evidence="5">The sequence shown here is derived from an EMBL/GenBank/DDBJ whole genome shotgun (WGS) entry which is preliminary data.</text>
</comment>
<feature type="domain" description="AMP-binding enzyme C-terminal" evidence="4">
    <location>
        <begin position="466"/>
        <end position="543"/>
    </location>
</feature>
<keyword evidence="2" id="KW-0436">Ligase</keyword>
<dbReference type="EMBL" id="JBBKZS010000044">
    <property type="protein sequence ID" value="MEJ8859941.1"/>
    <property type="molecule type" value="Genomic_DNA"/>
</dbReference>
<dbReference type="InterPro" id="IPR045851">
    <property type="entry name" value="AMP-bd_C_sf"/>
</dbReference>
<gene>
    <name evidence="5" type="ORF">WKW79_35705</name>
</gene>
<evidence type="ECO:0000256" key="2">
    <source>
        <dbReference type="ARBA" id="ARBA00022598"/>
    </source>
</evidence>
<dbReference type="Pfam" id="PF00501">
    <property type="entry name" value="AMP-binding"/>
    <property type="match status" value="1"/>
</dbReference>
<dbReference type="Gene3D" id="3.30.300.30">
    <property type="match status" value="1"/>
</dbReference>
<reference evidence="5 6" key="1">
    <citation type="submission" date="2024-03" db="EMBL/GenBank/DDBJ databases">
        <title>Novel species of the genus Variovorax.</title>
        <authorList>
            <person name="Liu Q."/>
            <person name="Xin Y.-H."/>
        </authorList>
    </citation>
    <scope>NUCLEOTIDE SEQUENCE [LARGE SCALE GENOMIC DNA]</scope>
    <source>
        <strain evidence="5 6">KACC 18901</strain>
    </source>
</reference>
<dbReference type="PANTHER" id="PTHR43201">
    <property type="entry name" value="ACYL-COA SYNTHETASE"/>
    <property type="match status" value="1"/>
</dbReference>
<dbReference type="InterPro" id="IPR000873">
    <property type="entry name" value="AMP-dep_synth/lig_dom"/>
</dbReference>
<dbReference type="PANTHER" id="PTHR43201:SF5">
    <property type="entry name" value="MEDIUM-CHAIN ACYL-COA LIGASE ACSF2, MITOCHONDRIAL"/>
    <property type="match status" value="1"/>
</dbReference>
<feature type="domain" description="AMP-dependent synthetase/ligase" evidence="3">
    <location>
        <begin position="50"/>
        <end position="412"/>
    </location>
</feature>
<sequence length="575" mass="62466">MSTVITSKPIGVREPIEGVVYPPAASLARYVEAGALTHETLADGLRLSFTQHAHRIALCGPGGTISYGELDELSDRFAAALLQSGLAPLDRVIFQLSNSNELVIGLVACLKAGLIPVATLAAHREHEIGYLAGLSEARMHFVQGDDPKFDDVEFAQRMQKEVPTLALIVQARGEARGNALGMRTLIDNMPLAQARDTLAGLELDPYQVAVFQLSGGTTGVPKIIPRFNNEYLYNMRSVAQFNGYRSDDVLFMPLPMMHNLNMGCCFGPFLLTGGAVTVAPDLQPQSLVDLFQRYRPTWGAIGGPVLEKLRPAIEAGQMPVKQLRGTISASGAPKLRSILGSPAFHIFGMTEGVIMMTRDDQPQEVRDGMVGRPVSPLDEVKLFQIGTEEEILEEGVEGECAFAGPYTIHGYYKAPERNKETFTSGGFYRSGDLMLFRDIDGQRYYKFCGRTKDVVDRGGEKINAEEVETVVGRHPAVAMTSVVGMPDPVFGERVCAFMVIKAGAVAPTVKELGVFLSKEGVAKFKWPERIEVVSEFPLTKTGKLSKPLLKQAITEILAAERAVSASNTTQARSSS</sequence>
<keyword evidence="6" id="KW-1185">Reference proteome</keyword>
<dbReference type="Pfam" id="PF13193">
    <property type="entry name" value="AMP-binding_C"/>
    <property type="match status" value="1"/>
</dbReference>
<comment type="similarity">
    <text evidence="1">Belongs to the ATP-dependent AMP-binding enzyme family.</text>
</comment>
<evidence type="ECO:0000259" key="4">
    <source>
        <dbReference type="Pfam" id="PF13193"/>
    </source>
</evidence>
<dbReference type="InterPro" id="IPR025110">
    <property type="entry name" value="AMP-bd_C"/>
</dbReference>
<proteinExistence type="inferred from homology"/>
<evidence type="ECO:0000256" key="1">
    <source>
        <dbReference type="ARBA" id="ARBA00006432"/>
    </source>
</evidence>
<accession>A0ABU8XK96</accession>
<dbReference type="RefSeq" id="WP_340339973.1">
    <property type="nucleotide sequence ID" value="NZ_JBBKZS010000044.1"/>
</dbReference>
<evidence type="ECO:0000259" key="3">
    <source>
        <dbReference type="Pfam" id="PF00501"/>
    </source>
</evidence>
<protein>
    <submittedName>
        <fullName evidence="5">AMP-binding protein</fullName>
    </submittedName>
</protein>
<evidence type="ECO:0000313" key="5">
    <source>
        <dbReference type="EMBL" id="MEJ8859941.1"/>
    </source>
</evidence>
<dbReference type="PROSITE" id="PS00455">
    <property type="entry name" value="AMP_BINDING"/>
    <property type="match status" value="1"/>
</dbReference>
<name>A0ABU8XK96_9BURK</name>
<dbReference type="Proteomes" id="UP001367030">
    <property type="component" value="Unassembled WGS sequence"/>
</dbReference>
<dbReference type="InterPro" id="IPR020845">
    <property type="entry name" value="AMP-binding_CS"/>
</dbReference>
<dbReference type="SUPFAM" id="SSF56801">
    <property type="entry name" value="Acetyl-CoA synthetase-like"/>
    <property type="match status" value="1"/>
</dbReference>
<dbReference type="InterPro" id="IPR042099">
    <property type="entry name" value="ANL_N_sf"/>
</dbReference>
<organism evidence="5 6">
    <name type="scientific">Variovorax robiniae</name>
    <dbReference type="NCBI Taxonomy" id="1836199"/>
    <lineage>
        <taxon>Bacteria</taxon>
        <taxon>Pseudomonadati</taxon>
        <taxon>Pseudomonadota</taxon>
        <taxon>Betaproteobacteria</taxon>
        <taxon>Burkholderiales</taxon>
        <taxon>Comamonadaceae</taxon>
        <taxon>Variovorax</taxon>
    </lineage>
</organism>
<dbReference type="Gene3D" id="3.40.50.12780">
    <property type="entry name" value="N-terminal domain of ligase-like"/>
    <property type="match status" value="1"/>
</dbReference>
<evidence type="ECO:0000313" key="6">
    <source>
        <dbReference type="Proteomes" id="UP001367030"/>
    </source>
</evidence>